<dbReference type="Proteomes" id="UP001627154">
    <property type="component" value="Unassembled WGS sequence"/>
</dbReference>
<keyword evidence="8" id="KW-1185">Reference proteome</keyword>
<comment type="similarity">
    <text evidence="1">Belongs to the SH3BP5 family.</text>
</comment>
<proteinExistence type="inferred from homology"/>
<comment type="caution">
    <text evidence="7">The sequence shown here is derived from an EMBL/GenBank/DDBJ whole genome shotgun (WGS) entry which is preliminary data.</text>
</comment>
<feature type="coiled-coil region" evidence="5">
    <location>
        <begin position="243"/>
        <end position="270"/>
    </location>
</feature>
<name>A0ABD2WP04_9HYME</name>
<dbReference type="GO" id="GO:0005085">
    <property type="term" value="F:guanyl-nucleotide exchange factor activity"/>
    <property type="evidence" value="ECO:0007669"/>
    <property type="project" value="UniProtKB-KW"/>
</dbReference>
<evidence type="ECO:0000313" key="7">
    <source>
        <dbReference type="EMBL" id="KAL3394656.1"/>
    </source>
</evidence>
<keyword evidence="3 5" id="KW-0175">Coiled coil</keyword>
<protein>
    <recommendedName>
        <fullName evidence="4">SH3 domain-binding protein 5-like</fullName>
    </recommendedName>
</protein>
<feature type="coiled-coil region" evidence="5">
    <location>
        <begin position="44"/>
        <end position="71"/>
    </location>
</feature>
<organism evidence="7 8">
    <name type="scientific">Trichogramma kaykai</name>
    <dbReference type="NCBI Taxonomy" id="54128"/>
    <lineage>
        <taxon>Eukaryota</taxon>
        <taxon>Metazoa</taxon>
        <taxon>Ecdysozoa</taxon>
        <taxon>Arthropoda</taxon>
        <taxon>Hexapoda</taxon>
        <taxon>Insecta</taxon>
        <taxon>Pterygota</taxon>
        <taxon>Neoptera</taxon>
        <taxon>Endopterygota</taxon>
        <taxon>Hymenoptera</taxon>
        <taxon>Apocrita</taxon>
        <taxon>Proctotrupomorpha</taxon>
        <taxon>Chalcidoidea</taxon>
        <taxon>Trichogrammatidae</taxon>
        <taxon>Trichogramma</taxon>
    </lineage>
</organism>
<gene>
    <name evidence="7" type="ORF">TKK_011120</name>
</gene>
<evidence type="ECO:0000313" key="8">
    <source>
        <dbReference type="Proteomes" id="UP001627154"/>
    </source>
</evidence>
<evidence type="ECO:0000256" key="5">
    <source>
        <dbReference type="SAM" id="Coils"/>
    </source>
</evidence>
<dbReference type="PANTHER" id="PTHR19423">
    <property type="entry name" value="SH3 DOMAIN-BINDING PROTEIN 5"/>
    <property type="match status" value="1"/>
</dbReference>
<evidence type="ECO:0000256" key="6">
    <source>
        <dbReference type="SAM" id="MobiDB-lite"/>
    </source>
</evidence>
<evidence type="ECO:0000256" key="1">
    <source>
        <dbReference type="ARBA" id="ARBA00007796"/>
    </source>
</evidence>
<reference evidence="7 8" key="1">
    <citation type="journal article" date="2024" name="bioRxiv">
        <title>A reference genome for Trichogramma kaykai: A tiny desert-dwelling parasitoid wasp with competing sex-ratio distorters.</title>
        <authorList>
            <person name="Culotta J."/>
            <person name="Lindsey A.R."/>
        </authorList>
    </citation>
    <scope>NUCLEOTIDE SEQUENCE [LARGE SCALE GENOMIC DNA]</scope>
    <source>
        <strain evidence="7 8">KSX58</strain>
    </source>
</reference>
<feature type="compositionally biased region" description="Low complexity" evidence="6">
    <location>
        <begin position="291"/>
        <end position="310"/>
    </location>
</feature>
<dbReference type="Pfam" id="PF05276">
    <property type="entry name" value="SH3BP5"/>
    <property type="match status" value="1"/>
</dbReference>
<evidence type="ECO:0000256" key="4">
    <source>
        <dbReference type="ARBA" id="ARBA00040366"/>
    </source>
</evidence>
<sequence length="665" mass="75724">MSNGWQSIDQAALPSISPPTNLILPNTSERDTVDPRVQVELERLNTATDDINKLEVDLDEARATFKELLCESTYKIDALAKKLSSHIEKSRPYYDARFQAKETLFAAQKAAIKFEKANSQHAAAKEMVYLAEEGLKTEGRCFDHAWQEMLNHATSRVNESEHERAVCEVEHKKTTLLYHEAEHNVQILQKELKRAISKSSLLLINSIACKINFLFLPFYEMKAHFNQTLEDQKLRVTALEKSVSDAKMTYAEALRNLEKISEEIHKTRQHDESIYIKKFEGEKCINVLPKTNSSDSTTTESPDSTDNTSDEYSNVFEKLHQIASYSLPNVEKDISPEYPTNCPVNISLTQPRKYIKSDRPWNTNANSQHITQNPTVAKTNLTAALPDVMGILSPLEKKSEIKLCTEENVSSCNTEEWTEIKLIHSPEEKANIVGSVNNATEFQNNILDKDFNKEMQNNSPNTNKFSRRKKLVSQNSLPAMPRENEISVSKEKKGEMIRSPSLKRKLDSCLTTWMSRNPVPGASNAENLVSSSRRQSLDVLWNSNTGERVKEFLNQGMMMLSISNLTERRFSEQRIPGSMQNDQKVEEVEKIDLKEKKIPSPLERTLNYLNINDDTDNDSLASNEMLTEDQISSLMMEPDINQVCQEILGTPLQEVCPLFQQIQQQ</sequence>
<dbReference type="PANTHER" id="PTHR19423:SF8">
    <property type="entry name" value="SH3 DOMAIN-BINDING PROTEIN 5-LIKE"/>
    <property type="match status" value="1"/>
</dbReference>
<dbReference type="InterPro" id="IPR007940">
    <property type="entry name" value="SH3BP5"/>
</dbReference>
<accession>A0ABD2WP04</accession>
<dbReference type="EMBL" id="JBJJXI010000089">
    <property type="protein sequence ID" value="KAL3394656.1"/>
    <property type="molecule type" value="Genomic_DNA"/>
</dbReference>
<keyword evidence="2" id="KW-0344">Guanine-nucleotide releasing factor</keyword>
<dbReference type="AlphaFoldDB" id="A0ABD2WP04"/>
<evidence type="ECO:0000256" key="3">
    <source>
        <dbReference type="ARBA" id="ARBA00023054"/>
    </source>
</evidence>
<feature type="region of interest" description="Disordered" evidence="6">
    <location>
        <begin position="289"/>
        <end position="310"/>
    </location>
</feature>
<evidence type="ECO:0000256" key="2">
    <source>
        <dbReference type="ARBA" id="ARBA00022658"/>
    </source>
</evidence>